<dbReference type="GO" id="GO:0005829">
    <property type="term" value="C:cytosol"/>
    <property type="evidence" value="ECO:0007669"/>
    <property type="project" value="TreeGrafter"/>
</dbReference>
<comment type="similarity">
    <text evidence="1 5">Belongs to the glutathione peroxidase family.</text>
</comment>
<reference evidence="6 7" key="2">
    <citation type="journal article" date="2017" name="Front. Plant Sci.">
        <title>Gene Classification and Mining of Molecular Markers Useful in Red Clover (Trifolium pratense) Breeding.</title>
        <authorList>
            <person name="Istvanek J."/>
            <person name="Dluhosova J."/>
            <person name="Dluhos P."/>
            <person name="Patkova L."/>
            <person name="Nedelnik J."/>
            <person name="Repkova J."/>
        </authorList>
    </citation>
    <scope>NUCLEOTIDE SEQUENCE [LARGE SCALE GENOMIC DNA]</scope>
    <source>
        <strain evidence="7">cv. Tatra</strain>
        <tissue evidence="6">Young leaves</tissue>
    </source>
</reference>
<dbReference type="PANTHER" id="PTHR11592:SF94">
    <property type="entry name" value="GLUTATHIONE PEROXIDASE"/>
    <property type="match status" value="1"/>
</dbReference>
<dbReference type="InterPro" id="IPR000889">
    <property type="entry name" value="Glutathione_peroxidase"/>
</dbReference>
<evidence type="ECO:0000256" key="1">
    <source>
        <dbReference type="ARBA" id="ARBA00006926"/>
    </source>
</evidence>
<dbReference type="Pfam" id="PF00255">
    <property type="entry name" value="GSHPx"/>
    <property type="match status" value="1"/>
</dbReference>
<reference evidence="6 7" key="1">
    <citation type="journal article" date="2014" name="Am. J. Bot.">
        <title>Genome assembly and annotation for red clover (Trifolium pratense; Fabaceae).</title>
        <authorList>
            <person name="Istvanek J."/>
            <person name="Jaros M."/>
            <person name="Krenek A."/>
            <person name="Repkova J."/>
        </authorList>
    </citation>
    <scope>NUCLEOTIDE SEQUENCE [LARGE SCALE GENOMIC DNA]</scope>
    <source>
        <strain evidence="7">cv. Tatra</strain>
        <tissue evidence="6">Young leaves</tissue>
    </source>
</reference>
<evidence type="ECO:0000256" key="4">
    <source>
        <dbReference type="PIRSR" id="PIRSR000303-1"/>
    </source>
</evidence>
<feature type="non-terminal residue" evidence="6">
    <location>
        <position position="104"/>
    </location>
</feature>
<dbReference type="AlphaFoldDB" id="A0A2K3NHL5"/>
<gene>
    <name evidence="6" type="ORF">L195_g025814</name>
</gene>
<dbReference type="GO" id="GO:0004601">
    <property type="term" value="F:peroxidase activity"/>
    <property type="evidence" value="ECO:0007669"/>
    <property type="project" value="UniProtKB-KW"/>
</dbReference>
<name>A0A2K3NHL5_TRIPR</name>
<feature type="active site" evidence="4">
    <location>
        <position position="44"/>
    </location>
</feature>
<dbReference type="Proteomes" id="UP000236291">
    <property type="component" value="Unassembled WGS sequence"/>
</dbReference>
<proteinExistence type="inferred from homology"/>
<dbReference type="PRINTS" id="PR01011">
    <property type="entry name" value="GLUTPROXDASE"/>
</dbReference>
<dbReference type="InterPro" id="IPR036249">
    <property type="entry name" value="Thioredoxin-like_sf"/>
</dbReference>
<dbReference type="PROSITE" id="PS00763">
    <property type="entry name" value="GLUTATHIONE_PEROXID_2"/>
    <property type="match status" value="1"/>
</dbReference>
<sequence>MGASQSISENSIHEFKVKDARGKDVDLGKYRGKVLLVVNVASKCNFADANYTQLTQLYTKYKEIGLEILGFPCNQFLRKEPGTSQEAQDFACDKYKAEYPILGK</sequence>
<dbReference type="InterPro" id="IPR029760">
    <property type="entry name" value="GPX_CS"/>
</dbReference>
<evidence type="ECO:0000313" key="7">
    <source>
        <dbReference type="Proteomes" id="UP000236291"/>
    </source>
</evidence>
<evidence type="ECO:0000313" key="6">
    <source>
        <dbReference type="EMBL" id="PNY02503.1"/>
    </source>
</evidence>
<organism evidence="6 7">
    <name type="scientific">Trifolium pratense</name>
    <name type="common">Red clover</name>
    <dbReference type="NCBI Taxonomy" id="57577"/>
    <lineage>
        <taxon>Eukaryota</taxon>
        <taxon>Viridiplantae</taxon>
        <taxon>Streptophyta</taxon>
        <taxon>Embryophyta</taxon>
        <taxon>Tracheophyta</taxon>
        <taxon>Spermatophyta</taxon>
        <taxon>Magnoliopsida</taxon>
        <taxon>eudicotyledons</taxon>
        <taxon>Gunneridae</taxon>
        <taxon>Pentapetalae</taxon>
        <taxon>rosids</taxon>
        <taxon>fabids</taxon>
        <taxon>Fabales</taxon>
        <taxon>Fabaceae</taxon>
        <taxon>Papilionoideae</taxon>
        <taxon>50 kb inversion clade</taxon>
        <taxon>NPAAA clade</taxon>
        <taxon>Hologalegina</taxon>
        <taxon>IRL clade</taxon>
        <taxon>Trifolieae</taxon>
        <taxon>Trifolium</taxon>
    </lineage>
</organism>
<dbReference type="EMBL" id="ASHM01021439">
    <property type="protein sequence ID" value="PNY02503.1"/>
    <property type="molecule type" value="Genomic_DNA"/>
</dbReference>
<dbReference type="PANTHER" id="PTHR11592">
    <property type="entry name" value="GLUTATHIONE PEROXIDASE"/>
    <property type="match status" value="1"/>
</dbReference>
<dbReference type="GO" id="GO:0006979">
    <property type="term" value="P:response to oxidative stress"/>
    <property type="evidence" value="ECO:0007669"/>
    <property type="project" value="InterPro"/>
</dbReference>
<evidence type="ECO:0000256" key="3">
    <source>
        <dbReference type="ARBA" id="ARBA00023002"/>
    </source>
</evidence>
<dbReference type="SUPFAM" id="SSF52833">
    <property type="entry name" value="Thioredoxin-like"/>
    <property type="match status" value="1"/>
</dbReference>
<evidence type="ECO:0000256" key="5">
    <source>
        <dbReference type="RuleBase" id="RU000499"/>
    </source>
</evidence>
<protein>
    <recommendedName>
        <fullName evidence="5">Glutathione peroxidase</fullName>
    </recommendedName>
</protein>
<accession>A0A2K3NHL5</accession>
<dbReference type="PROSITE" id="PS51355">
    <property type="entry name" value="GLUTATHIONE_PEROXID_3"/>
    <property type="match status" value="1"/>
</dbReference>
<dbReference type="Gene3D" id="3.40.30.10">
    <property type="entry name" value="Glutaredoxin"/>
    <property type="match status" value="1"/>
</dbReference>
<dbReference type="STRING" id="57577.A0A2K3NHL5"/>
<keyword evidence="3 5" id="KW-0560">Oxidoreductase</keyword>
<dbReference type="PIRSF" id="PIRSF000303">
    <property type="entry name" value="Glutathion_perox"/>
    <property type="match status" value="1"/>
</dbReference>
<keyword evidence="2 5" id="KW-0575">Peroxidase</keyword>
<comment type="caution">
    <text evidence="6">The sequence shown here is derived from an EMBL/GenBank/DDBJ whole genome shotgun (WGS) entry which is preliminary data.</text>
</comment>
<evidence type="ECO:0000256" key="2">
    <source>
        <dbReference type="ARBA" id="ARBA00022559"/>
    </source>
</evidence>